<evidence type="ECO:0000313" key="9">
    <source>
        <dbReference type="Proteomes" id="UP000660861"/>
    </source>
</evidence>
<dbReference type="SFLD" id="SFLDG01091">
    <property type="entry name" value="uncharacterized_CHP01210-like"/>
    <property type="match status" value="1"/>
</dbReference>
<dbReference type="InterPro" id="IPR032432">
    <property type="entry name" value="Radical_SAM_C"/>
</dbReference>
<evidence type="ECO:0000256" key="1">
    <source>
        <dbReference type="ARBA" id="ARBA00001966"/>
    </source>
</evidence>
<reference evidence="8" key="1">
    <citation type="submission" date="2020-08" db="EMBL/GenBank/DDBJ databases">
        <title>Genome public.</title>
        <authorList>
            <person name="Liu C."/>
            <person name="Sun Q."/>
        </authorList>
    </citation>
    <scope>NUCLEOTIDE SEQUENCE</scope>
    <source>
        <strain evidence="8">NSJ-54</strain>
    </source>
</reference>
<dbReference type="EMBL" id="JACRTC010000003">
    <property type="protein sequence ID" value="MBC8570360.1"/>
    <property type="molecule type" value="Genomic_DNA"/>
</dbReference>
<dbReference type="PANTHER" id="PTHR11135:SF1">
    <property type="entry name" value="PROTEIN YHCC"/>
    <property type="match status" value="1"/>
</dbReference>
<evidence type="ECO:0000256" key="4">
    <source>
        <dbReference type="ARBA" id="ARBA00022723"/>
    </source>
</evidence>
<evidence type="ECO:0000259" key="7">
    <source>
        <dbReference type="PROSITE" id="PS51918"/>
    </source>
</evidence>
<comment type="caution">
    <text evidence="8">The sequence shown here is derived from an EMBL/GenBank/DDBJ whole genome shotgun (WGS) entry which is preliminary data.</text>
</comment>
<feature type="domain" description="Radical SAM core" evidence="7">
    <location>
        <begin position="27"/>
        <end position="267"/>
    </location>
</feature>
<dbReference type="CDD" id="cd01335">
    <property type="entry name" value="Radical_SAM"/>
    <property type="match status" value="1"/>
</dbReference>
<dbReference type="InterPro" id="IPR039661">
    <property type="entry name" value="ELP3"/>
</dbReference>
<keyword evidence="3" id="KW-0949">S-adenosyl-L-methionine</keyword>
<dbReference type="RefSeq" id="WP_262397456.1">
    <property type="nucleotide sequence ID" value="NZ_JACRTC010000003.1"/>
</dbReference>
<name>A0A926IBR4_9FIRM</name>
<keyword evidence="6" id="KW-0411">Iron-sulfur</keyword>
<evidence type="ECO:0000256" key="3">
    <source>
        <dbReference type="ARBA" id="ARBA00022691"/>
    </source>
</evidence>
<evidence type="ECO:0000256" key="6">
    <source>
        <dbReference type="ARBA" id="ARBA00023014"/>
    </source>
</evidence>
<dbReference type="Gene3D" id="3.80.30.20">
    <property type="entry name" value="tm_1862 like domain"/>
    <property type="match status" value="1"/>
</dbReference>
<organism evidence="8 9">
    <name type="scientific">Zongyangia hominis</name>
    <dbReference type="NCBI Taxonomy" id="2763677"/>
    <lineage>
        <taxon>Bacteria</taxon>
        <taxon>Bacillati</taxon>
        <taxon>Bacillota</taxon>
        <taxon>Clostridia</taxon>
        <taxon>Eubacteriales</taxon>
        <taxon>Oscillospiraceae</taxon>
        <taxon>Zongyangia</taxon>
    </lineage>
</organism>
<dbReference type="Pfam" id="PF16199">
    <property type="entry name" value="Radical_SAM_C"/>
    <property type="match status" value="1"/>
</dbReference>
<evidence type="ECO:0000256" key="2">
    <source>
        <dbReference type="ARBA" id="ARBA00022485"/>
    </source>
</evidence>
<dbReference type="InterPro" id="IPR007197">
    <property type="entry name" value="rSAM"/>
</dbReference>
<dbReference type="GO" id="GO:0003824">
    <property type="term" value="F:catalytic activity"/>
    <property type="evidence" value="ECO:0007669"/>
    <property type="project" value="InterPro"/>
</dbReference>
<evidence type="ECO:0000313" key="8">
    <source>
        <dbReference type="EMBL" id="MBC8570360.1"/>
    </source>
</evidence>
<dbReference type="GO" id="GO:0051539">
    <property type="term" value="F:4 iron, 4 sulfur cluster binding"/>
    <property type="evidence" value="ECO:0007669"/>
    <property type="project" value="UniProtKB-KW"/>
</dbReference>
<evidence type="ECO:0000256" key="5">
    <source>
        <dbReference type="ARBA" id="ARBA00023004"/>
    </source>
</evidence>
<dbReference type="PROSITE" id="PS51918">
    <property type="entry name" value="RADICAL_SAM"/>
    <property type="match status" value="1"/>
</dbReference>
<keyword evidence="9" id="KW-1185">Reference proteome</keyword>
<dbReference type="InterPro" id="IPR006638">
    <property type="entry name" value="Elp3/MiaA/NifB-like_rSAM"/>
</dbReference>
<dbReference type="InterPro" id="IPR058240">
    <property type="entry name" value="rSAM_sf"/>
</dbReference>
<dbReference type="Proteomes" id="UP000660861">
    <property type="component" value="Unassembled WGS sequence"/>
</dbReference>
<dbReference type="Pfam" id="PF04055">
    <property type="entry name" value="Radical_SAM"/>
    <property type="match status" value="1"/>
</dbReference>
<dbReference type="SFLD" id="SFLDG01086">
    <property type="entry name" value="elongater_protein-like"/>
    <property type="match status" value="1"/>
</dbReference>
<keyword evidence="4" id="KW-0479">Metal-binding</keyword>
<dbReference type="SUPFAM" id="SSF102114">
    <property type="entry name" value="Radical SAM enzymes"/>
    <property type="match status" value="1"/>
</dbReference>
<dbReference type="GO" id="GO:0046872">
    <property type="term" value="F:metal ion binding"/>
    <property type="evidence" value="ECO:0007669"/>
    <property type="project" value="UniProtKB-KW"/>
</dbReference>
<dbReference type="AlphaFoldDB" id="A0A926IBR4"/>
<protein>
    <submittedName>
        <fullName evidence="8">TIGR01212 family radical SAM protein</fullName>
    </submittedName>
</protein>
<sequence>MTPQKNPFPYAQDNKRYHTFSYALKQRFGRKVCKVSLNAGLSCPNIDGTRGRGGCTYCSSAGSGEFGGDPALPLELQFEQVRRMLSKKWPDCAYLPYFQAHTNTYAPLPRLQELYERALALPGAVGLSISTRPDCIDEEIADYLGALCRRTYLTVELGLQTIHDDTARRINRCHTYAEFLEGFRLLEERGVPVVVHLIDGLPGENRDRMLETARAMAELPLYGVKLHLLHVLRGTPLAREYEAGGFRLLERDEYVDIVCSQLELFPATFVMGRLTGDGAPDDLIGPLWSRKKLVVLNEIDKELVRRDSFQGKYAPIKAGAFNTNSIDGELIYK</sequence>
<comment type="cofactor">
    <cofactor evidence="1">
        <name>[4Fe-4S] cluster</name>
        <dbReference type="ChEBI" id="CHEBI:49883"/>
    </cofactor>
</comment>
<dbReference type="SFLD" id="SFLDS00029">
    <property type="entry name" value="Radical_SAM"/>
    <property type="match status" value="1"/>
</dbReference>
<dbReference type="PANTHER" id="PTHR11135">
    <property type="entry name" value="HISTONE ACETYLTRANSFERASE-RELATED"/>
    <property type="match status" value="1"/>
</dbReference>
<gene>
    <name evidence="8" type="ORF">H8709_05900</name>
</gene>
<keyword evidence="2" id="KW-0004">4Fe-4S</keyword>
<dbReference type="NCBIfam" id="TIGR01212">
    <property type="entry name" value="TIGR01212 family radical SAM protein"/>
    <property type="match status" value="1"/>
</dbReference>
<keyword evidence="5" id="KW-0408">Iron</keyword>
<dbReference type="SMART" id="SM00729">
    <property type="entry name" value="Elp3"/>
    <property type="match status" value="1"/>
</dbReference>
<proteinExistence type="predicted"/>
<dbReference type="InterPro" id="IPR005911">
    <property type="entry name" value="YhcC-like"/>
</dbReference>
<accession>A0A926IBR4</accession>
<dbReference type="InterPro" id="IPR023404">
    <property type="entry name" value="rSAM_horseshoe"/>
</dbReference>